<gene>
    <name evidence="5" type="ORF">GPECTOR_26g583</name>
</gene>
<dbReference type="CDD" id="cd00038">
    <property type="entry name" value="CAP_ED"/>
    <property type="match status" value="1"/>
</dbReference>
<dbReference type="InterPro" id="IPR018490">
    <property type="entry name" value="cNMP-bd_dom_sf"/>
</dbReference>
<dbReference type="GO" id="GO:0005249">
    <property type="term" value="F:voltage-gated potassium channel activity"/>
    <property type="evidence" value="ECO:0007669"/>
    <property type="project" value="InterPro"/>
</dbReference>
<accession>A0A150GH34</accession>
<keyword evidence="3" id="KW-0812">Transmembrane</keyword>
<dbReference type="Proteomes" id="UP000075714">
    <property type="component" value="Unassembled WGS sequence"/>
</dbReference>
<dbReference type="Gene3D" id="2.60.120.10">
    <property type="entry name" value="Jelly Rolls"/>
    <property type="match status" value="1"/>
</dbReference>
<evidence type="ECO:0000256" key="2">
    <source>
        <dbReference type="ARBA" id="ARBA00022882"/>
    </source>
</evidence>
<dbReference type="PANTHER" id="PTHR45743:SF2">
    <property type="entry name" value="POTASSIUM CHANNEL AKT1"/>
    <property type="match status" value="1"/>
</dbReference>
<proteinExistence type="predicted"/>
<dbReference type="InterPro" id="IPR014710">
    <property type="entry name" value="RmlC-like_jellyroll"/>
</dbReference>
<keyword evidence="2" id="KW-0407">Ion channel</keyword>
<keyword evidence="1" id="KW-0631">Potassium channel</keyword>
<keyword evidence="2" id="KW-0406">Ion transport</keyword>
<feature type="transmembrane region" description="Helical" evidence="3">
    <location>
        <begin position="122"/>
        <end position="144"/>
    </location>
</feature>
<keyword evidence="1" id="KW-0633">Potassium transport</keyword>
<dbReference type="SUPFAM" id="SSF81324">
    <property type="entry name" value="Voltage-gated potassium channels"/>
    <property type="match status" value="1"/>
</dbReference>
<protein>
    <recommendedName>
        <fullName evidence="4">Cyclic nucleotide-binding domain-containing protein</fullName>
    </recommendedName>
</protein>
<reference evidence="6" key="1">
    <citation type="journal article" date="2016" name="Nat. Commun.">
        <title>The Gonium pectorale genome demonstrates co-option of cell cycle regulation during the evolution of multicellularity.</title>
        <authorList>
            <person name="Hanschen E.R."/>
            <person name="Marriage T.N."/>
            <person name="Ferris P.J."/>
            <person name="Hamaji T."/>
            <person name="Toyoda A."/>
            <person name="Fujiyama A."/>
            <person name="Neme R."/>
            <person name="Noguchi H."/>
            <person name="Minakuchi Y."/>
            <person name="Suzuki M."/>
            <person name="Kawai-Toyooka H."/>
            <person name="Smith D.R."/>
            <person name="Sparks H."/>
            <person name="Anderson J."/>
            <person name="Bakaric R."/>
            <person name="Luria V."/>
            <person name="Karger A."/>
            <person name="Kirschner M.W."/>
            <person name="Durand P.M."/>
            <person name="Michod R.E."/>
            <person name="Nozaki H."/>
            <person name="Olson B.J."/>
        </authorList>
    </citation>
    <scope>NUCLEOTIDE SEQUENCE [LARGE SCALE GENOMIC DNA]</scope>
    <source>
        <strain evidence="6">NIES-2863</strain>
    </source>
</reference>
<keyword evidence="3" id="KW-1133">Transmembrane helix</keyword>
<dbReference type="EMBL" id="LSYV01000027">
    <property type="protein sequence ID" value="KXZ48680.1"/>
    <property type="molecule type" value="Genomic_DNA"/>
</dbReference>
<dbReference type="InterPro" id="IPR000595">
    <property type="entry name" value="cNMP-bd_dom"/>
</dbReference>
<dbReference type="AlphaFoldDB" id="A0A150GH34"/>
<keyword evidence="1" id="KW-0630">Potassium</keyword>
<organism evidence="5 6">
    <name type="scientific">Gonium pectorale</name>
    <name type="common">Green alga</name>
    <dbReference type="NCBI Taxonomy" id="33097"/>
    <lineage>
        <taxon>Eukaryota</taxon>
        <taxon>Viridiplantae</taxon>
        <taxon>Chlorophyta</taxon>
        <taxon>core chlorophytes</taxon>
        <taxon>Chlorophyceae</taxon>
        <taxon>CS clade</taxon>
        <taxon>Chlamydomonadales</taxon>
        <taxon>Volvocaceae</taxon>
        <taxon>Gonium</taxon>
    </lineage>
</organism>
<evidence type="ECO:0000313" key="6">
    <source>
        <dbReference type="Proteomes" id="UP000075714"/>
    </source>
</evidence>
<keyword evidence="2" id="KW-0813">Transport</keyword>
<evidence type="ECO:0000313" key="5">
    <source>
        <dbReference type="EMBL" id="KXZ48680.1"/>
    </source>
</evidence>
<dbReference type="SUPFAM" id="SSF51206">
    <property type="entry name" value="cAMP-binding domain-like"/>
    <property type="match status" value="1"/>
</dbReference>
<feature type="transmembrane region" description="Helical" evidence="3">
    <location>
        <begin position="275"/>
        <end position="305"/>
    </location>
</feature>
<dbReference type="Gene3D" id="1.10.287.70">
    <property type="match status" value="1"/>
</dbReference>
<evidence type="ECO:0000259" key="4">
    <source>
        <dbReference type="PROSITE" id="PS50042"/>
    </source>
</evidence>
<feature type="transmembrane region" description="Helical" evidence="3">
    <location>
        <begin position="156"/>
        <end position="180"/>
    </location>
</feature>
<sequence>MAGALQRFSLKPDEVAWRSREGLRGAFRRTAAVRKPSPPLKSYSQYNLGQLDSTTTPTDEAKQGSKHMHGIYGLLARHIDVPQRVWDARVGAAVMLRRPSIFGLPLLHPYSPAAVAWRCAMLLFDLTFSAFWVPLNVGFCYASYGDVSKPCTRSDLAGGIVYVVNWILGFQMGAVLSCGSRRAVALDGPSVTAVYIAHGKFAMDLLASIPFFVLLSAVASPEASSGHARRLLNLLSLIRLVRMLRLLNTVKVVYQDSLSGHYRVSWISQRVPVSIMYLLILAYQFAVVVNLATSLMIMLAAYYEYDTTWYDGLPWADLRAAPPPALWYHAAYWVLTVLTTTGQGQAPRRLGEQIVSNLCSVYGMVFNGLVVGVVGRALMQASGDASALYLSRKKVGLVSTWARLRHLPLSLLKELQIFFADSELQKRDTHKLEADVIEGLPSTLRRTVVRHIVRPLVDKVHILSSAEPELRDMLAAVFRPQIVPSGHDLCRQGEPADRLWLVEWGTVVALRHKETPAHPTTGMACLLGEGVLLRGLMDAAALRPWTLRTTSVCKLWELHWEDLEPLLRVSPRLISIALHYVHVRLIRMLVDEAQHDSAWCELLVVLGRILKQPALLDSARDNLNALVQAREDDSSLPLLLASWLEAGIATTLELGGGPARKQGLVTMSMMMARRSRDAISAYSIAAPSTNFARYAAGGGGASIGRWHMVIGAAAGRRGTDGGAVMAVATAAATTY</sequence>
<keyword evidence="2" id="KW-0851">Voltage-gated channel</keyword>
<keyword evidence="6" id="KW-1185">Reference proteome</keyword>
<evidence type="ECO:0000256" key="1">
    <source>
        <dbReference type="ARBA" id="ARBA00022826"/>
    </source>
</evidence>
<feature type="transmembrane region" description="Helical" evidence="3">
    <location>
        <begin position="354"/>
        <end position="379"/>
    </location>
</feature>
<evidence type="ECO:0000256" key="3">
    <source>
        <dbReference type="SAM" id="Phobius"/>
    </source>
</evidence>
<feature type="transmembrane region" description="Helical" evidence="3">
    <location>
        <begin position="325"/>
        <end position="342"/>
    </location>
</feature>
<comment type="caution">
    <text evidence="5">The sequence shown here is derived from an EMBL/GenBank/DDBJ whole genome shotgun (WGS) entry which is preliminary data.</text>
</comment>
<name>A0A150GH34_GONPE</name>
<dbReference type="PROSITE" id="PS50042">
    <property type="entry name" value="CNMP_BINDING_3"/>
    <property type="match status" value="1"/>
</dbReference>
<feature type="domain" description="Cyclic nucleotide-binding" evidence="4">
    <location>
        <begin position="462"/>
        <end position="567"/>
    </location>
</feature>
<dbReference type="InterPro" id="IPR045319">
    <property type="entry name" value="KAT/AKT"/>
</dbReference>
<dbReference type="OrthoDB" id="426293at2759"/>
<dbReference type="GO" id="GO:0034702">
    <property type="term" value="C:monoatomic ion channel complex"/>
    <property type="evidence" value="ECO:0007669"/>
    <property type="project" value="UniProtKB-KW"/>
</dbReference>
<keyword evidence="3" id="KW-0472">Membrane</keyword>
<dbReference type="PANTHER" id="PTHR45743">
    <property type="entry name" value="POTASSIUM CHANNEL AKT1"/>
    <property type="match status" value="1"/>
</dbReference>